<evidence type="ECO:0000313" key="4">
    <source>
        <dbReference type="Proteomes" id="UP001275315"/>
    </source>
</evidence>
<evidence type="ECO:0000256" key="1">
    <source>
        <dbReference type="ARBA" id="ARBA00022884"/>
    </source>
</evidence>
<keyword evidence="1" id="KW-0694">RNA-binding</keyword>
<protein>
    <submittedName>
        <fullName evidence="3">Transcription antitermination factor NusB</fullName>
    </submittedName>
</protein>
<keyword evidence="4" id="KW-1185">Reference proteome</keyword>
<dbReference type="Pfam" id="PF01029">
    <property type="entry name" value="NusB"/>
    <property type="match status" value="1"/>
</dbReference>
<proteinExistence type="predicted"/>
<dbReference type="RefSeq" id="WP_320378886.1">
    <property type="nucleotide sequence ID" value="NZ_JAWDIQ010000001.1"/>
</dbReference>
<dbReference type="EMBL" id="JAWDIQ010000001">
    <property type="protein sequence ID" value="MDY0408128.1"/>
    <property type="molecule type" value="Genomic_DNA"/>
</dbReference>
<accession>A0ABU5CRR5</accession>
<sequence length="189" mass="22235">MNKLQKYQLRTAMLELLMRIEKDQGYSHLLIDKEIQKNRFVQQDAALLTEVVYGTLQRKLTLEYILKQHVDKNKKVEMWVELLLYMSIYQMFYLDKVPDHAIIHEAVEIAKKRGHQGIASFVNGVLRNIQRSGMTDFTNINDPVKKIAIQTSHPIWLVKRWEKQFGLETTQKMCEANLRNGTVPFVFNL</sequence>
<comment type="caution">
    <text evidence="3">The sequence shown here is derived from an EMBL/GenBank/DDBJ whole genome shotgun (WGS) entry which is preliminary data.</text>
</comment>
<dbReference type="InterPro" id="IPR006027">
    <property type="entry name" value="NusB_RsmB_TIM44"/>
</dbReference>
<dbReference type="InterPro" id="IPR035926">
    <property type="entry name" value="NusB-like_sf"/>
</dbReference>
<organism evidence="3 4">
    <name type="scientific">Paracerasibacillus soli</name>
    <dbReference type="NCBI Taxonomy" id="480284"/>
    <lineage>
        <taxon>Bacteria</taxon>
        <taxon>Bacillati</taxon>
        <taxon>Bacillota</taxon>
        <taxon>Bacilli</taxon>
        <taxon>Bacillales</taxon>
        <taxon>Bacillaceae</taxon>
        <taxon>Paracerasibacillus</taxon>
    </lineage>
</organism>
<dbReference type="Gene3D" id="1.10.940.10">
    <property type="entry name" value="NusB-like"/>
    <property type="match status" value="1"/>
</dbReference>
<reference evidence="3 4" key="1">
    <citation type="submission" date="2023-10" db="EMBL/GenBank/DDBJ databases">
        <title>Virgibacillus soli CC-YMP-6 genome.</title>
        <authorList>
            <person name="Miliotis G."/>
            <person name="Sengupta P."/>
            <person name="Hameed A."/>
            <person name="Chuvochina M."/>
            <person name="Mcdonagh F."/>
            <person name="Simpson A.C."/>
            <person name="Singh N.K."/>
            <person name="Rekha P.D."/>
            <person name="Raman K."/>
            <person name="Hugenholtz P."/>
            <person name="Venkateswaran K."/>
        </authorList>
    </citation>
    <scope>NUCLEOTIDE SEQUENCE [LARGE SCALE GENOMIC DNA]</scope>
    <source>
        <strain evidence="3 4">CC-YMP-6</strain>
    </source>
</reference>
<evidence type="ECO:0000313" key="3">
    <source>
        <dbReference type="EMBL" id="MDY0408128.1"/>
    </source>
</evidence>
<feature type="domain" description="NusB/RsmB/TIM44" evidence="2">
    <location>
        <begin position="9"/>
        <end position="131"/>
    </location>
</feature>
<dbReference type="SUPFAM" id="SSF48013">
    <property type="entry name" value="NusB-like"/>
    <property type="match status" value="1"/>
</dbReference>
<gene>
    <name evidence="3" type="ORF">RWD45_05360</name>
</gene>
<dbReference type="Proteomes" id="UP001275315">
    <property type="component" value="Unassembled WGS sequence"/>
</dbReference>
<name>A0ABU5CRR5_9BACI</name>
<evidence type="ECO:0000259" key="2">
    <source>
        <dbReference type="Pfam" id="PF01029"/>
    </source>
</evidence>